<gene>
    <name evidence="2" type="ORF">UFOPK1826_01119</name>
</gene>
<dbReference type="PANTHER" id="PTHR11647">
    <property type="entry name" value="HYDRANTOINASE/DIHYDROPYRIMIDINASE FAMILY MEMBER"/>
    <property type="match status" value="1"/>
</dbReference>
<dbReference type="Gene3D" id="3.20.20.140">
    <property type="entry name" value="Metal-dependent hydrolases"/>
    <property type="match status" value="1"/>
</dbReference>
<dbReference type="Pfam" id="PF07969">
    <property type="entry name" value="Amidohydro_3"/>
    <property type="match status" value="1"/>
</dbReference>
<dbReference type="InterPro" id="IPR032466">
    <property type="entry name" value="Metal_Hydrolase"/>
</dbReference>
<dbReference type="AlphaFoldDB" id="A0A6J6H4B2"/>
<organism evidence="2">
    <name type="scientific">freshwater metagenome</name>
    <dbReference type="NCBI Taxonomy" id="449393"/>
    <lineage>
        <taxon>unclassified sequences</taxon>
        <taxon>metagenomes</taxon>
        <taxon>ecological metagenomes</taxon>
    </lineage>
</organism>
<name>A0A6J6H4B2_9ZZZZ</name>
<reference evidence="2" key="1">
    <citation type="submission" date="2020-05" db="EMBL/GenBank/DDBJ databases">
        <authorList>
            <person name="Chiriac C."/>
            <person name="Salcher M."/>
            <person name="Ghai R."/>
            <person name="Kavagutti S V."/>
        </authorList>
    </citation>
    <scope>NUCLEOTIDE SEQUENCE</scope>
</reference>
<dbReference type="InterPro" id="IPR013108">
    <property type="entry name" value="Amidohydro_3"/>
</dbReference>
<dbReference type="GO" id="GO:0005829">
    <property type="term" value="C:cytosol"/>
    <property type="evidence" value="ECO:0007669"/>
    <property type="project" value="TreeGrafter"/>
</dbReference>
<dbReference type="EMBL" id="CAEZUN010000149">
    <property type="protein sequence ID" value="CAB4608527.1"/>
    <property type="molecule type" value="Genomic_DNA"/>
</dbReference>
<dbReference type="InterPro" id="IPR050378">
    <property type="entry name" value="Metallo-dep_Hydrolases_sf"/>
</dbReference>
<dbReference type="SUPFAM" id="SSF51556">
    <property type="entry name" value="Metallo-dependent hydrolases"/>
    <property type="match status" value="1"/>
</dbReference>
<sequence>MATTVIRDASLVDGTGAPQRPADIVINEGRIVEITPALKASTSHASRVINADSMLVAPGWVDVHTHYDAQATWDSWLTPSSWHGVTTAVMGNCGVGFAPALPERHEWLIELMEGVEDIPGAAMTEGIKWDWQSFPEYLDALDKRKRVIDLGAQIGHGALRAFVMGDRGANNENATSDDISKMAELTEQALRAGALGFSTSRTSLHKSKSGEFVPGTSAQPDELYGIADGIRRAGHGIFQMAAEHWRVPGDEWGWMRELTRRTGVKMSINLNQPADDAELWRETLTLIEESAILGEKIEAQVAGRSIGLIMFLQGTVHPLMMHQAYIEVANLPIAQRAAALADPARRARLVQEQPTHRFFKQFVGDNFHTMFPITSATIDYEPTREQSVAGIAARTGKAPFEVIIDHLLTNNGTGMIYRPFLNYAYGDLSMTYKLLQHPNTRNGLSDAGAHCGVICDGGMPTFMLTHWVRDRERGPRLQLEHMVKRQTRDTAELHGLCDRGAILPGLRADINVIDFDSLGFDNPKVAFDLPASGRRLVQTAHGYVATLVNGVQTVDHDEFTGELPGKLVRGPQH</sequence>
<dbReference type="SUPFAM" id="SSF51338">
    <property type="entry name" value="Composite domain of metallo-dependent hydrolases"/>
    <property type="match status" value="1"/>
</dbReference>
<evidence type="ECO:0000259" key="1">
    <source>
        <dbReference type="Pfam" id="PF07969"/>
    </source>
</evidence>
<dbReference type="CDD" id="cd01297">
    <property type="entry name" value="D-aminoacylase"/>
    <property type="match status" value="1"/>
</dbReference>
<feature type="domain" description="Amidohydrolase 3" evidence="1">
    <location>
        <begin position="47"/>
        <end position="553"/>
    </location>
</feature>
<dbReference type="PANTHER" id="PTHR11647:SF1">
    <property type="entry name" value="COLLAPSIN RESPONSE MEDIATOR PROTEIN"/>
    <property type="match status" value="1"/>
</dbReference>
<accession>A0A6J6H4B2</accession>
<proteinExistence type="predicted"/>
<dbReference type="InterPro" id="IPR011059">
    <property type="entry name" value="Metal-dep_hydrolase_composite"/>
</dbReference>
<evidence type="ECO:0000313" key="2">
    <source>
        <dbReference type="EMBL" id="CAB4608527.1"/>
    </source>
</evidence>
<protein>
    <submittedName>
        <fullName evidence="2">Unannotated protein</fullName>
    </submittedName>
</protein>
<dbReference type="GO" id="GO:0016812">
    <property type="term" value="F:hydrolase activity, acting on carbon-nitrogen (but not peptide) bonds, in cyclic amides"/>
    <property type="evidence" value="ECO:0007669"/>
    <property type="project" value="TreeGrafter"/>
</dbReference>